<accession>J9GQ17</accession>
<sequence length="19" mass="2118">SGVNYCAEIDTKQTLYTVI</sequence>
<dbReference type="AlphaFoldDB" id="J9GQ17"/>
<dbReference type="EMBL" id="AMCI01002689">
    <property type="protein sequence ID" value="EJX02085.1"/>
    <property type="molecule type" value="Genomic_DNA"/>
</dbReference>
<gene>
    <name evidence="1" type="ORF">EVA_09808</name>
</gene>
<protein>
    <submittedName>
        <fullName evidence="1">Uncharacterized protein</fullName>
    </submittedName>
</protein>
<comment type="caution">
    <text evidence="1">The sequence shown here is derived from an EMBL/GenBank/DDBJ whole genome shotgun (WGS) entry which is preliminary data.</text>
</comment>
<organism evidence="1">
    <name type="scientific">gut metagenome</name>
    <dbReference type="NCBI Taxonomy" id="749906"/>
    <lineage>
        <taxon>unclassified sequences</taxon>
        <taxon>metagenomes</taxon>
        <taxon>organismal metagenomes</taxon>
    </lineage>
</organism>
<name>J9GQ17_9ZZZZ</name>
<reference evidence="1" key="1">
    <citation type="journal article" date="2012" name="PLoS ONE">
        <title>Gene sets for utilization of primary and secondary nutrition supplies in the distal gut of endangered iberian lynx.</title>
        <authorList>
            <person name="Alcaide M."/>
            <person name="Messina E."/>
            <person name="Richter M."/>
            <person name="Bargiela R."/>
            <person name="Peplies J."/>
            <person name="Huws S.A."/>
            <person name="Newbold C.J."/>
            <person name="Golyshin P.N."/>
            <person name="Simon M.A."/>
            <person name="Lopez G."/>
            <person name="Yakimov M.M."/>
            <person name="Ferrer M."/>
        </authorList>
    </citation>
    <scope>NUCLEOTIDE SEQUENCE</scope>
</reference>
<feature type="non-terminal residue" evidence="1">
    <location>
        <position position="1"/>
    </location>
</feature>
<evidence type="ECO:0000313" key="1">
    <source>
        <dbReference type="EMBL" id="EJX02085.1"/>
    </source>
</evidence>
<proteinExistence type="predicted"/>